<dbReference type="InterPro" id="IPR023393">
    <property type="entry name" value="START-like_dom_sf"/>
</dbReference>
<feature type="domain" description="Activator of Hsp90 ATPase homologue 1/2-like C-terminal" evidence="2">
    <location>
        <begin position="27"/>
        <end position="137"/>
    </location>
</feature>
<dbReference type="InterPro" id="IPR013538">
    <property type="entry name" value="ASHA1/2-like_C"/>
</dbReference>
<dbReference type="SUPFAM" id="SSF55961">
    <property type="entry name" value="Bet v1-like"/>
    <property type="match status" value="1"/>
</dbReference>
<reference evidence="4" key="1">
    <citation type="journal article" date="2019" name="Int. J. Syst. Evol. Microbiol.">
        <title>The Global Catalogue of Microorganisms (GCM) 10K type strain sequencing project: providing services to taxonomists for standard genome sequencing and annotation.</title>
        <authorList>
            <consortium name="The Broad Institute Genomics Platform"/>
            <consortium name="The Broad Institute Genome Sequencing Center for Infectious Disease"/>
            <person name="Wu L."/>
            <person name="Ma J."/>
        </authorList>
    </citation>
    <scope>NUCLEOTIDE SEQUENCE [LARGE SCALE GENOMIC DNA]</scope>
    <source>
        <strain evidence="4">KCTC 22437</strain>
    </source>
</reference>
<dbReference type="EMBL" id="JBHUPD010000001">
    <property type="protein sequence ID" value="MFD2872035.1"/>
    <property type="molecule type" value="Genomic_DNA"/>
</dbReference>
<accession>A0ABW5Y9W2</accession>
<evidence type="ECO:0000313" key="3">
    <source>
        <dbReference type="EMBL" id="MFD2872035.1"/>
    </source>
</evidence>
<evidence type="ECO:0000259" key="2">
    <source>
        <dbReference type="Pfam" id="PF08327"/>
    </source>
</evidence>
<comment type="caution">
    <text evidence="3">The sequence shown here is derived from an EMBL/GenBank/DDBJ whole genome shotgun (WGS) entry which is preliminary data.</text>
</comment>
<proteinExistence type="inferred from homology"/>
<comment type="similarity">
    <text evidence="1">Belongs to the AHA1 family.</text>
</comment>
<dbReference type="Gene3D" id="3.30.530.20">
    <property type="match status" value="1"/>
</dbReference>
<gene>
    <name evidence="3" type="ORF">ACFS5N_06125</name>
</gene>
<name>A0ABW5Y9W2_9SPHI</name>
<dbReference type="Pfam" id="PF08327">
    <property type="entry name" value="AHSA1"/>
    <property type="match status" value="1"/>
</dbReference>
<dbReference type="RefSeq" id="WP_377183304.1">
    <property type="nucleotide sequence ID" value="NZ_JBHUPD010000001.1"/>
</dbReference>
<protein>
    <submittedName>
        <fullName evidence="3">SRPBCC domain-containing protein</fullName>
    </submittedName>
</protein>
<dbReference type="Proteomes" id="UP001597557">
    <property type="component" value="Unassembled WGS sequence"/>
</dbReference>
<organism evidence="3 4">
    <name type="scientific">Mucilaginibacter ximonensis</name>
    <dbReference type="NCBI Taxonomy" id="538021"/>
    <lineage>
        <taxon>Bacteria</taxon>
        <taxon>Pseudomonadati</taxon>
        <taxon>Bacteroidota</taxon>
        <taxon>Sphingobacteriia</taxon>
        <taxon>Sphingobacteriales</taxon>
        <taxon>Sphingobacteriaceae</taxon>
        <taxon>Mucilaginibacter</taxon>
    </lineage>
</organism>
<keyword evidence="4" id="KW-1185">Reference proteome</keyword>
<evidence type="ECO:0000256" key="1">
    <source>
        <dbReference type="ARBA" id="ARBA00006817"/>
    </source>
</evidence>
<sequence>METQNFNIRIDVPLPAAEIMNKIANVPAWWGVGFEGKADQQGDQFVIKMGPEAYFNCTVSEVVPGKKLVWTVDECFMPWYTDKTEWTGTKMIFDLEEQAKQTNLTFTHEGLTPQSECYKDCKPGWTHWISRSLMSYLTTGKGDFQQR</sequence>
<dbReference type="CDD" id="cd07814">
    <property type="entry name" value="SRPBCC_CalC_Aha1-like"/>
    <property type="match status" value="1"/>
</dbReference>
<evidence type="ECO:0000313" key="4">
    <source>
        <dbReference type="Proteomes" id="UP001597557"/>
    </source>
</evidence>